<feature type="binding site" evidence="7">
    <location>
        <position position="227"/>
    </location>
    <ligand>
        <name>substrate</name>
    </ligand>
</feature>
<feature type="transmembrane region" description="Helical" evidence="8">
    <location>
        <begin position="30"/>
        <end position="47"/>
    </location>
</feature>
<evidence type="ECO:0000256" key="5">
    <source>
        <dbReference type="PIRNR" id="PIRNR005536"/>
    </source>
</evidence>
<evidence type="ECO:0000313" key="12">
    <source>
        <dbReference type="Proteomes" id="UP000535182"/>
    </source>
</evidence>
<keyword evidence="8" id="KW-0812">Transmembrane</keyword>
<dbReference type="InterPro" id="IPR013785">
    <property type="entry name" value="Aldolase_TIM"/>
</dbReference>
<dbReference type="PANTHER" id="PTHR43053">
    <property type="entry name" value="GLYCOSIDASE FAMILY 31"/>
    <property type="match status" value="1"/>
</dbReference>
<dbReference type="GO" id="GO:0016052">
    <property type="term" value="P:carbohydrate catabolic process"/>
    <property type="evidence" value="ECO:0007669"/>
    <property type="project" value="InterPro"/>
</dbReference>
<dbReference type="InterPro" id="IPR017853">
    <property type="entry name" value="GH"/>
</dbReference>
<dbReference type="InterPro" id="IPR002252">
    <property type="entry name" value="Glyco_hydro_36"/>
</dbReference>
<dbReference type="EC" id="3.2.1.22" evidence="2 5"/>
<dbReference type="InterPro" id="IPR031704">
    <property type="entry name" value="Glyco_hydro_36_N"/>
</dbReference>
<feature type="binding site" evidence="7">
    <location>
        <position position="555"/>
    </location>
    <ligand>
        <name>substrate</name>
    </ligand>
</feature>
<evidence type="ECO:0000259" key="9">
    <source>
        <dbReference type="Pfam" id="PF16874"/>
    </source>
</evidence>
<proteinExistence type="inferred from homology"/>
<dbReference type="InterPro" id="IPR038417">
    <property type="entry name" value="Alpga-gal_N_sf"/>
</dbReference>
<keyword evidence="3 5" id="KW-0378">Hydrolase</keyword>
<feature type="binding site" evidence="7">
    <location>
        <position position="472"/>
    </location>
    <ligand>
        <name>substrate</name>
    </ligand>
</feature>
<dbReference type="PANTHER" id="PTHR43053:SF3">
    <property type="entry name" value="ALPHA-GALACTOSIDASE C-RELATED"/>
    <property type="match status" value="1"/>
</dbReference>
<dbReference type="InterPro" id="IPR013780">
    <property type="entry name" value="Glyco_hydro_b"/>
</dbReference>
<name>A0A9X0U786_9BACT</name>
<evidence type="ECO:0000256" key="8">
    <source>
        <dbReference type="SAM" id="Phobius"/>
    </source>
</evidence>
<sequence>MIAEVARMIGRGTNAGTFCAAAKHRRKLRFIVLLCIAFGSTHLPLFAEGQSNAALIHFDSQAQVFRMDTADMSYVFGINEKKQLQAIYWGKRLSSADTFAMPHSDPGVSSFESSTNTTRQEFVGWGGGLYVEPDLKVTFPDGNRDLVLEYVSHRIDGNQLTILLKDISREVYVELQYQIDASTGVLTRSAQVHNRTSAPLTVEEIASATWNLPHGTDYRLRYLTGRWAGEWSLREQIVQPGKTILESRRGSTGAQNNPWFAIDKNGSNDQEYGDVWFGALGWSGSWQISIEQDATEQVRVTGGPNRFDFGYRLAPGEHLQSPDFYAGYSRDGIGGASRLLHRFEISNILPHAPSPKLRPILYNSWEATEFKVDEAGQEALAEKAASIGIERFVVDDGWFGQRSSDHAGLGDWYVNPVKFPHGLKPLIDKVHSLGMDFGLWVEPEMVNPDSDLYRKHPDWTLNFTGRPRTEGRNQLMLNLARPDVRAYVFQSLDKLLNENDIAFLKWDYNRNWSEPGWPAVAPEDEKKVYIAYIQNLYSILDELRTKHPHVEIESCSGGGSRVDLGIMYYTDEVWPSDNTDAFDRLLIQDGFTYAYAPGVMMAWVTDSPTWVNKRSLSLEYRFLSSMQGSLGVGANLNNWKPEDFATAKKMVTQYKQIRETVQRGSLYRLISPQKGSEQSVTESVSEDQRHAVAFAFLHSSQMLYPFPTIYLRGLKTDAMYRIDALDGKLSKNLPPVASGAFWMEHGVDVELRGDFQAAAFRLEIVER</sequence>
<dbReference type="AlphaFoldDB" id="A0A9X0U786"/>
<dbReference type="PROSITE" id="PS00512">
    <property type="entry name" value="ALPHA_GALACTOSIDASE"/>
    <property type="match status" value="1"/>
</dbReference>
<dbReference type="Gene3D" id="2.60.40.1180">
    <property type="entry name" value="Golgi alpha-mannosidase II"/>
    <property type="match status" value="1"/>
</dbReference>
<dbReference type="Proteomes" id="UP000535182">
    <property type="component" value="Unassembled WGS sequence"/>
</dbReference>
<dbReference type="Pfam" id="PF16874">
    <property type="entry name" value="Glyco_hydro_36C"/>
    <property type="match status" value="1"/>
</dbReference>
<dbReference type="Gene3D" id="3.20.20.70">
    <property type="entry name" value="Aldolase class I"/>
    <property type="match status" value="1"/>
</dbReference>
<keyword evidence="8" id="KW-0472">Membrane</keyword>
<evidence type="ECO:0000256" key="1">
    <source>
        <dbReference type="ARBA" id="ARBA00001255"/>
    </source>
</evidence>
<feature type="binding site" evidence="7">
    <location>
        <begin position="395"/>
        <end position="396"/>
    </location>
    <ligand>
        <name>substrate</name>
    </ligand>
</feature>
<dbReference type="FunFam" id="3.20.20.70:FF:000118">
    <property type="entry name" value="Alpha-galactosidase"/>
    <property type="match status" value="1"/>
</dbReference>
<dbReference type="EMBL" id="JACHEB010000011">
    <property type="protein sequence ID" value="MBB5330727.1"/>
    <property type="molecule type" value="Genomic_DNA"/>
</dbReference>
<gene>
    <name evidence="11" type="ORF">HDF14_004363</name>
</gene>
<dbReference type="InterPro" id="IPR031705">
    <property type="entry name" value="Glyco_hydro_36_C"/>
</dbReference>
<keyword evidence="8" id="KW-1133">Transmembrane helix</keyword>
<dbReference type="SUPFAM" id="SSF51445">
    <property type="entry name" value="(Trans)glycosidases"/>
    <property type="match status" value="1"/>
</dbReference>
<feature type="domain" description="Glycosyl hydrolase family 36 N-terminal" evidence="10">
    <location>
        <begin position="83"/>
        <end position="314"/>
    </location>
</feature>
<evidence type="ECO:0000256" key="7">
    <source>
        <dbReference type="PIRSR" id="PIRSR005536-2"/>
    </source>
</evidence>
<dbReference type="CDD" id="cd14791">
    <property type="entry name" value="GH36"/>
    <property type="match status" value="1"/>
</dbReference>
<dbReference type="Pfam" id="PF16875">
    <property type="entry name" value="Glyco_hydro_36N"/>
    <property type="match status" value="1"/>
</dbReference>
<comment type="similarity">
    <text evidence="5">Belongs to the glycosyl hydrolase.</text>
</comment>
<dbReference type="Pfam" id="PF02065">
    <property type="entry name" value="Melibiase"/>
    <property type="match status" value="1"/>
</dbReference>
<keyword evidence="12" id="KW-1185">Reference proteome</keyword>
<dbReference type="PRINTS" id="PR00743">
    <property type="entry name" value="GLHYDRLASE36"/>
</dbReference>
<evidence type="ECO:0000256" key="4">
    <source>
        <dbReference type="ARBA" id="ARBA00023295"/>
    </source>
</evidence>
<dbReference type="InterPro" id="IPR050985">
    <property type="entry name" value="Alpha-glycosidase_related"/>
</dbReference>
<dbReference type="GO" id="GO:0004557">
    <property type="term" value="F:alpha-galactosidase activity"/>
    <property type="evidence" value="ECO:0007669"/>
    <property type="project" value="UniProtKB-UniRule"/>
</dbReference>
<feature type="binding site" evidence="7">
    <location>
        <position position="577"/>
    </location>
    <ligand>
        <name>substrate</name>
    </ligand>
</feature>
<evidence type="ECO:0000313" key="11">
    <source>
        <dbReference type="EMBL" id="MBB5330727.1"/>
    </source>
</evidence>
<comment type="caution">
    <text evidence="11">The sequence shown here is derived from an EMBL/GenBank/DDBJ whole genome shotgun (WGS) entry which is preliminary data.</text>
</comment>
<feature type="active site" description="Nucleophile" evidence="6">
    <location>
        <position position="507"/>
    </location>
</feature>
<reference evidence="11 12" key="1">
    <citation type="submission" date="2020-08" db="EMBL/GenBank/DDBJ databases">
        <title>Genomic Encyclopedia of Type Strains, Phase IV (KMG-V): Genome sequencing to study the core and pangenomes of soil and plant-associated prokaryotes.</title>
        <authorList>
            <person name="Whitman W."/>
        </authorList>
    </citation>
    <scope>NUCLEOTIDE SEQUENCE [LARGE SCALE GENOMIC DNA]</scope>
    <source>
        <strain evidence="11 12">X5P2</strain>
    </source>
</reference>
<evidence type="ECO:0000259" key="10">
    <source>
        <dbReference type="Pfam" id="PF16875"/>
    </source>
</evidence>
<dbReference type="Gene3D" id="2.70.98.60">
    <property type="entry name" value="alpha-galactosidase from lactobacil brevis"/>
    <property type="match status" value="1"/>
</dbReference>
<feature type="domain" description="Glycosyl hydrolase family 36 C-terminal" evidence="9">
    <location>
        <begin position="679"/>
        <end position="762"/>
    </location>
</feature>
<dbReference type="RefSeq" id="WP_260698454.1">
    <property type="nucleotide sequence ID" value="NZ_JACHEB010000011.1"/>
</dbReference>
<dbReference type="InterPro" id="IPR000111">
    <property type="entry name" value="Glyco_hydro_27/36_CS"/>
</dbReference>
<feature type="active site" description="Proton donor" evidence="6">
    <location>
        <position position="577"/>
    </location>
</feature>
<evidence type="ECO:0000256" key="2">
    <source>
        <dbReference type="ARBA" id="ARBA00012755"/>
    </source>
</evidence>
<comment type="catalytic activity">
    <reaction evidence="1 5">
        <text>Hydrolysis of terminal, non-reducing alpha-D-galactose residues in alpha-D-galactosides, including galactose oligosaccharides, galactomannans and galactolipids.</text>
        <dbReference type="EC" id="3.2.1.22"/>
    </reaction>
</comment>
<feature type="binding site" evidence="7">
    <location>
        <begin position="505"/>
        <end position="509"/>
    </location>
    <ligand>
        <name>substrate</name>
    </ligand>
</feature>
<evidence type="ECO:0000256" key="6">
    <source>
        <dbReference type="PIRSR" id="PIRSR005536-1"/>
    </source>
</evidence>
<organism evidence="11 12">
    <name type="scientific">Tunturiibacter gelidiferens</name>
    <dbReference type="NCBI Taxonomy" id="3069689"/>
    <lineage>
        <taxon>Bacteria</taxon>
        <taxon>Pseudomonadati</taxon>
        <taxon>Acidobacteriota</taxon>
        <taxon>Terriglobia</taxon>
        <taxon>Terriglobales</taxon>
        <taxon>Acidobacteriaceae</taxon>
        <taxon>Tunturiibacter</taxon>
    </lineage>
</organism>
<accession>A0A9X0U786</accession>
<dbReference type="PIRSF" id="PIRSF005536">
    <property type="entry name" value="Agal"/>
    <property type="match status" value="1"/>
</dbReference>
<evidence type="ECO:0000256" key="3">
    <source>
        <dbReference type="ARBA" id="ARBA00022801"/>
    </source>
</evidence>
<keyword evidence="4 5" id="KW-0326">Glycosidase</keyword>
<protein>
    <recommendedName>
        <fullName evidence="2 5">Alpha-galactosidase</fullName>
        <ecNumber evidence="2 5">3.2.1.22</ecNumber>
    </recommendedName>
</protein>